<organism evidence="7 8">
    <name type="scientific">Monosporascus ibericus</name>
    <dbReference type="NCBI Taxonomy" id="155417"/>
    <lineage>
        <taxon>Eukaryota</taxon>
        <taxon>Fungi</taxon>
        <taxon>Dikarya</taxon>
        <taxon>Ascomycota</taxon>
        <taxon>Pezizomycotina</taxon>
        <taxon>Sordariomycetes</taxon>
        <taxon>Xylariomycetidae</taxon>
        <taxon>Xylariales</taxon>
        <taxon>Xylariales incertae sedis</taxon>
        <taxon>Monosporascus</taxon>
    </lineage>
</organism>
<dbReference type="GO" id="GO:0005524">
    <property type="term" value="F:ATP binding"/>
    <property type="evidence" value="ECO:0007669"/>
    <property type="project" value="UniProtKB-KW"/>
</dbReference>
<dbReference type="PANTHER" id="PTHR44329">
    <property type="entry name" value="SERINE/THREONINE-PROTEIN KINASE TNNI3K-RELATED"/>
    <property type="match status" value="1"/>
</dbReference>
<comment type="caution">
    <text evidence="7">The sequence shown here is derived from an EMBL/GenBank/DDBJ whole genome shotgun (WGS) entry which is preliminary data.</text>
</comment>
<dbReference type="SUPFAM" id="SSF56112">
    <property type="entry name" value="Protein kinase-like (PK-like)"/>
    <property type="match status" value="1"/>
</dbReference>
<evidence type="ECO:0000256" key="4">
    <source>
        <dbReference type="ARBA" id="ARBA00022840"/>
    </source>
</evidence>
<feature type="compositionally biased region" description="Gly residues" evidence="5">
    <location>
        <begin position="89"/>
        <end position="102"/>
    </location>
</feature>
<feature type="region of interest" description="Disordered" evidence="5">
    <location>
        <begin position="1"/>
        <end position="30"/>
    </location>
</feature>
<evidence type="ECO:0000259" key="6">
    <source>
        <dbReference type="PROSITE" id="PS50011"/>
    </source>
</evidence>
<keyword evidence="1" id="KW-0808">Transferase</keyword>
<keyword evidence="4" id="KW-0067">ATP-binding</keyword>
<accession>A0A4Q4SRU0</accession>
<feature type="region of interest" description="Disordered" evidence="5">
    <location>
        <begin position="89"/>
        <end position="118"/>
    </location>
</feature>
<dbReference type="GO" id="GO:0004674">
    <property type="term" value="F:protein serine/threonine kinase activity"/>
    <property type="evidence" value="ECO:0007669"/>
    <property type="project" value="TreeGrafter"/>
</dbReference>
<feature type="domain" description="Protein kinase" evidence="6">
    <location>
        <begin position="50"/>
        <end position="367"/>
    </location>
</feature>
<dbReference type="InterPro" id="IPR008271">
    <property type="entry name" value="Ser/Thr_kinase_AS"/>
</dbReference>
<dbReference type="STRING" id="155417.A0A4Q4SRU0"/>
<protein>
    <recommendedName>
        <fullName evidence="6">Protein kinase domain-containing protein</fullName>
    </recommendedName>
</protein>
<dbReference type="InterPro" id="IPR011009">
    <property type="entry name" value="Kinase-like_dom_sf"/>
</dbReference>
<evidence type="ECO:0000313" key="8">
    <source>
        <dbReference type="Proteomes" id="UP000293360"/>
    </source>
</evidence>
<dbReference type="EMBL" id="QJNU01001594">
    <property type="protein sequence ID" value="RYO74115.1"/>
    <property type="molecule type" value="Genomic_DNA"/>
</dbReference>
<keyword evidence="2" id="KW-0547">Nucleotide-binding</keyword>
<evidence type="ECO:0000256" key="3">
    <source>
        <dbReference type="ARBA" id="ARBA00022777"/>
    </source>
</evidence>
<dbReference type="PANTHER" id="PTHR44329:SF288">
    <property type="entry name" value="MITOGEN-ACTIVATED PROTEIN KINASE KINASE KINASE 20"/>
    <property type="match status" value="1"/>
</dbReference>
<evidence type="ECO:0000256" key="1">
    <source>
        <dbReference type="ARBA" id="ARBA00022679"/>
    </source>
</evidence>
<dbReference type="InterPro" id="IPR000719">
    <property type="entry name" value="Prot_kinase_dom"/>
</dbReference>
<dbReference type="OrthoDB" id="4062651at2759"/>
<dbReference type="SMART" id="SM00220">
    <property type="entry name" value="S_TKc"/>
    <property type="match status" value="1"/>
</dbReference>
<gene>
    <name evidence="7" type="ORF">DL764_010971</name>
</gene>
<keyword evidence="8" id="KW-1185">Reference proteome</keyword>
<dbReference type="PROSITE" id="PS00108">
    <property type="entry name" value="PROTEIN_KINASE_ST"/>
    <property type="match status" value="1"/>
</dbReference>
<name>A0A4Q4SRU0_9PEZI</name>
<dbReference type="PROSITE" id="PS50011">
    <property type="entry name" value="PROTEIN_KINASE_DOM"/>
    <property type="match status" value="1"/>
</dbReference>
<sequence length="402" mass="43853">MDGNFSNTLPRAPLQPPVYAMSSQSSQDDRIERLQEDLRGCFENDPHGRFVWEGFLSQGGNGAVYKVKQERRRIAVKIVPDAFFDGGGGGGSAGDGGNGASAGSGDDNSGGDDSSEEAPDWIGQLIELNNEADVLQARGTFRHMTRWIYMEYAENGMLQDLIDRHLALYQKPFPNRLMWRFFMCLVRSALEMAYYDRGVDLSATTLGNLPSMAPGPLAHLDMKGENIVIGHLLPELQHPEHVISPILKLIDFGGAVDVVDPEARQERIGAQFASTGSELNIFDIGTVMLYILLHEAEGDYQVPEATEITVGAATFLSFGTVLSGRRQELVSDGVDEPLINLICRCLAQDPQNRPGLIELAALVHERVVNRAPGDTPGESDDAIRQLVRDILPNANTGEAPVP</sequence>
<dbReference type="AlphaFoldDB" id="A0A4Q4SRU0"/>
<keyword evidence="3" id="KW-0418">Kinase</keyword>
<evidence type="ECO:0000256" key="5">
    <source>
        <dbReference type="SAM" id="MobiDB-lite"/>
    </source>
</evidence>
<dbReference type="Gene3D" id="1.10.510.10">
    <property type="entry name" value="Transferase(Phosphotransferase) domain 1"/>
    <property type="match status" value="1"/>
</dbReference>
<reference evidence="7 8" key="1">
    <citation type="submission" date="2018-06" db="EMBL/GenBank/DDBJ databases">
        <title>Complete Genomes of Monosporascus.</title>
        <authorList>
            <person name="Robinson A.J."/>
            <person name="Natvig D.O."/>
        </authorList>
    </citation>
    <scope>NUCLEOTIDE SEQUENCE [LARGE SCALE GENOMIC DNA]</scope>
    <source>
        <strain evidence="7 8">CBS 110550</strain>
    </source>
</reference>
<evidence type="ECO:0000256" key="2">
    <source>
        <dbReference type="ARBA" id="ARBA00022741"/>
    </source>
</evidence>
<feature type="compositionally biased region" description="Acidic residues" evidence="5">
    <location>
        <begin position="109"/>
        <end position="118"/>
    </location>
</feature>
<dbReference type="InterPro" id="IPR051681">
    <property type="entry name" value="Ser/Thr_Kinases-Pseudokinases"/>
</dbReference>
<dbReference type="Proteomes" id="UP000293360">
    <property type="component" value="Unassembled WGS sequence"/>
</dbReference>
<evidence type="ECO:0000313" key="7">
    <source>
        <dbReference type="EMBL" id="RYO74115.1"/>
    </source>
</evidence>
<proteinExistence type="predicted"/>